<protein>
    <recommendedName>
        <fullName evidence="3">Aspartyl protease</fullName>
    </recommendedName>
</protein>
<dbReference type="Proteomes" id="UP000003835">
    <property type="component" value="Unassembled WGS sequence"/>
</dbReference>
<dbReference type="STRING" id="118168.MC7420_699"/>
<dbReference type="HOGENOM" id="CLU_108465_0_0_3"/>
<dbReference type="CDD" id="cd05483">
    <property type="entry name" value="retropepsin_like_bacteria"/>
    <property type="match status" value="1"/>
</dbReference>
<dbReference type="InterPro" id="IPR021109">
    <property type="entry name" value="Peptidase_aspartic_dom_sf"/>
</dbReference>
<evidence type="ECO:0008006" key="3">
    <source>
        <dbReference type="Google" id="ProtNLM"/>
    </source>
</evidence>
<dbReference type="SUPFAM" id="SSF50630">
    <property type="entry name" value="Acid proteases"/>
    <property type="match status" value="1"/>
</dbReference>
<dbReference type="EMBL" id="DS989851">
    <property type="protein sequence ID" value="EDX74825.1"/>
    <property type="molecule type" value="Genomic_DNA"/>
</dbReference>
<dbReference type="Pfam" id="PF13975">
    <property type="entry name" value="gag-asp_proteas"/>
    <property type="match status" value="1"/>
</dbReference>
<organism evidence="1 2">
    <name type="scientific">Coleofasciculus chthonoplastes PCC 7420</name>
    <dbReference type="NCBI Taxonomy" id="118168"/>
    <lineage>
        <taxon>Bacteria</taxon>
        <taxon>Bacillati</taxon>
        <taxon>Cyanobacteriota</taxon>
        <taxon>Cyanophyceae</taxon>
        <taxon>Coleofasciculales</taxon>
        <taxon>Coleofasciculaceae</taxon>
        <taxon>Coleofasciculus</taxon>
    </lineage>
</organism>
<dbReference type="Gene3D" id="2.40.70.10">
    <property type="entry name" value="Acid Proteases"/>
    <property type="match status" value="1"/>
</dbReference>
<proteinExistence type="predicted"/>
<dbReference type="OrthoDB" id="513120at2"/>
<evidence type="ECO:0000313" key="1">
    <source>
        <dbReference type="EMBL" id="EDX74825.1"/>
    </source>
</evidence>
<name>B4VSU2_9CYAN</name>
<reference evidence="1 2" key="1">
    <citation type="submission" date="2008-07" db="EMBL/GenBank/DDBJ databases">
        <authorList>
            <person name="Tandeau de Marsac N."/>
            <person name="Ferriera S."/>
            <person name="Johnson J."/>
            <person name="Kravitz S."/>
            <person name="Beeson K."/>
            <person name="Sutton G."/>
            <person name="Rogers Y.-H."/>
            <person name="Friedman R."/>
            <person name="Frazier M."/>
            <person name="Venter J.C."/>
        </authorList>
    </citation>
    <scope>NUCLEOTIDE SEQUENCE [LARGE SCALE GENOMIC DNA]</scope>
    <source>
        <strain evidence="1 2">PCC 7420</strain>
    </source>
</reference>
<gene>
    <name evidence="1" type="ORF">MC7420_699</name>
</gene>
<dbReference type="AlphaFoldDB" id="B4VSU2"/>
<dbReference type="InterPro" id="IPR034122">
    <property type="entry name" value="Retropepsin-like_bacterial"/>
</dbReference>
<evidence type="ECO:0000313" key="2">
    <source>
        <dbReference type="Proteomes" id="UP000003835"/>
    </source>
</evidence>
<dbReference type="RefSeq" id="WP_006101645.1">
    <property type="nucleotide sequence ID" value="NZ_DS989851.1"/>
</dbReference>
<dbReference type="eggNOG" id="COG3577">
    <property type="taxonomic scope" value="Bacteria"/>
</dbReference>
<sequence length="177" mass="18849">MKRYLSRQVLPVFLAIAGIISSTSISHSQSDLPCYLEDSNGNVIDLGHLCGSGNSTPSVIQVPIKRRVSGIPVVDVQFNGNSRFEMLFDTGASGIAITPPMAQVLNVAPEGVVITSTAGGKVEVPRGRVNSVAVGGIEVTNPEVTINQHLDIGLLGQGFFGVYDVTIKENVIELRYR</sequence>
<keyword evidence="2" id="KW-1185">Reference proteome</keyword>
<accession>B4VSU2</accession>